<dbReference type="InParanoid" id="A0A177BZZ4"/>
<keyword evidence="3" id="KW-1185">Reference proteome</keyword>
<gene>
    <name evidence="2" type="ORF">CC84DRAFT_1263143</name>
</gene>
<organism evidence="2 3">
    <name type="scientific">Paraphaeosphaeria sporulosa</name>
    <dbReference type="NCBI Taxonomy" id="1460663"/>
    <lineage>
        <taxon>Eukaryota</taxon>
        <taxon>Fungi</taxon>
        <taxon>Dikarya</taxon>
        <taxon>Ascomycota</taxon>
        <taxon>Pezizomycotina</taxon>
        <taxon>Dothideomycetes</taxon>
        <taxon>Pleosporomycetidae</taxon>
        <taxon>Pleosporales</taxon>
        <taxon>Massarineae</taxon>
        <taxon>Didymosphaeriaceae</taxon>
        <taxon>Paraphaeosphaeria</taxon>
    </lineage>
</organism>
<evidence type="ECO:0000313" key="2">
    <source>
        <dbReference type="EMBL" id="OAG01114.1"/>
    </source>
</evidence>
<feature type="region of interest" description="Disordered" evidence="1">
    <location>
        <begin position="1"/>
        <end position="26"/>
    </location>
</feature>
<dbReference type="EMBL" id="KV441558">
    <property type="protein sequence ID" value="OAG01114.1"/>
    <property type="molecule type" value="Genomic_DNA"/>
</dbReference>
<evidence type="ECO:0000313" key="3">
    <source>
        <dbReference type="Proteomes" id="UP000077069"/>
    </source>
</evidence>
<proteinExistence type="predicted"/>
<reference evidence="2 3" key="1">
    <citation type="submission" date="2016-05" db="EMBL/GenBank/DDBJ databases">
        <title>Comparative analysis of secretome profiles of manganese(II)-oxidizing ascomycete fungi.</title>
        <authorList>
            <consortium name="DOE Joint Genome Institute"/>
            <person name="Zeiner C.A."/>
            <person name="Purvine S.O."/>
            <person name="Zink E.M."/>
            <person name="Wu S."/>
            <person name="Pasa-Tolic L."/>
            <person name="Chaput D.L."/>
            <person name="Haridas S."/>
            <person name="Grigoriev I.V."/>
            <person name="Santelli C.M."/>
            <person name="Hansel C.M."/>
        </authorList>
    </citation>
    <scope>NUCLEOTIDE SEQUENCE [LARGE SCALE GENOMIC DNA]</scope>
    <source>
        <strain evidence="2 3">AP3s5-JAC2a</strain>
    </source>
</reference>
<protein>
    <submittedName>
        <fullName evidence="2">Uncharacterized protein</fullName>
    </submittedName>
</protein>
<dbReference type="AlphaFoldDB" id="A0A177BZZ4"/>
<dbReference type="Proteomes" id="UP000077069">
    <property type="component" value="Unassembled WGS sequence"/>
</dbReference>
<dbReference type="GeneID" id="28768700"/>
<sequence>MSIDTTGGATPNDTAPGSEKKNNDAFTNGPFSWTVPLEISSDSATYLDRSQANDDQELYIPREVIAEVVGGSRLVAELKRPIKIGTFNELPSYLLQTHFSFQKASTNWLYRIQTAEITIVFEDAPAQEPAVKVPKNKQQHPAIAAWYPELFEGEVSHALITESVNAGLEAGYLGAGASVGAEKSRTYLEKGRVVVHGVRGGGRHRNSVTWVIEQDSVEKGGIPRDIKLPLIVTRQNNNRFSARVTVKAHYGFRRGPLARSVPVVGKNEEPLYFDPATLDDMIENGSRGPDDEKRAKGFISRDTVSGLSFLHDYGIVGTRSQIKGLYESLCNFGRDEGTVAAERRQRPYVKLYLPST</sequence>
<feature type="compositionally biased region" description="Polar residues" evidence="1">
    <location>
        <begin position="1"/>
        <end position="15"/>
    </location>
</feature>
<dbReference type="RefSeq" id="XP_018031479.1">
    <property type="nucleotide sequence ID" value="XM_018185214.1"/>
</dbReference>
<accession>A0A177BZZ4</accession>
<name>A0A177BZZ4_9PLEO</name>
<dbReference type="OrthoDB" id="3561723at2759"/>
<evidence type="ECO:0000256" key="1">
    <source>
        <dbReference type="SAM" id="MobiDB-lite"/>
    </source>
</evidence>